<evidence type="ECO:0000256" key="1">
    <source>
        <dbReference type="SAM" id="MobiDB-lite"/>
    </source>
</evidence>
<dbReference type="InterPro" id="IPR011989">
    <property type="entry name" value="ARM-like"/>
</dbReference>
<dbReference type="SUPFAM" id="SSF48371">
    <property type="entry name" value="ARM repeat"/>
    <property type="match status" value="1"/>
</dbReference>
<evidence type="ECO:0008006" key="3">
    <source>
        <dbReference type="Google" id="ProtNLM"/>
    </source>
</evidence>
<proteinExistence type="predicted"/>
<feature type="region of interest" description="Disordered" evidence="1">
    <location>
        <begin position="1"/>
        <end position="47"/>
    </location>
</feature>
<reference evidence="2" key="1">
    <citation type="submission" date="2021-01" db="EMBL/GenBank/DDBJ databases">
        <authorList>
            <person name="Corre E."/>
            <person name="Pelletier E."/>
            <person name="Niang G."/>
            <person name="Scheremetjew M."/>
            <person name="Finn R."/>
            <person name="Kale V."/>
            <person name="Holt S."/>
            <person name="Cochrane G."/>
            <person name="Meng A."/>
            <person name="Brown T."/>
            <person name="Cohen L."/>
        </authorList>
    </citation>
    <scope>NUCLEOTIDE SEQUENCE</scope>
    <source>
        <strain evidence="2">CCAP 1951/1</strain>
    </source>
</reference>
<dbReference type="InterPro" id="IPR042856">
    <property type="entry name" value="RSP14"/>
</dbReference>
<evidence type="ECO:0000313" key="2">
    <source>
        <dbReference type="EMBL" id="CAD9145097.1"/>
    </source>
</evidence>
<accession>A0A7S1QQC5</accession>
<gene>
    <name evidence="2" type="ORF">NDES1114_LOCUS29790</name>
</gene>
<protein>
    <recommendedName>
        <fullName evidence="3">Condensin complex subunit 1 C-terminal domain-containing protein</fullName>
    </recommendedName>
</protein>
<dbReference type="AlphaFoldDB" id="A0A7S1QQC5"/>
<dbReference type="Gene3D" id="1.25.10.10">
    <property type="entry name" value="Leucine-rich Repeat Variant"/>
    <property type="match status" value="2"/>
</dbReference>
<dbReference type="PANTHER" id="PTHR15599">
    <property type="entry name" value="RTDR1"/>
    <property type="match status" value="1"/>
</dbReference>
<name>A0A7S1QQC5_NEODS</name>
<dbReference type="InterPro" id="IPR016024">
    <property type="entry name" value="ARM-type_fold"/>
</dbReference>
<dbReference type="PANTHER" id="PTHR15599:SF1">
    <property type="entry name" value="RADIAL SPOKE HEAD 14 HOMOLOG"/>
    <property type="match status" value="1"/>
</dbReference>
<sequence>MWKVLRRQQGLDDAPSTDPTDAAPSSSGGGSSGPVPISRDGGPGYVAPITGAQAARLTRFQINQRTLALHNSQPQVAPAPDDALTTPHGNWVYDKLLRHASHENPVLRRKAYSMLLELFAQKADHAVNSLHGGSMATMVASLKDEDEDVRGLACMALQAVIKTPRGQEVAFAGQHFEAFLSVLDDDSPAVVAEGLRLCHACHMAVNDGAATERLIALGAVPKYVDKISSPDDDVCAMALAALGRVFDVKEAFIVVNDNRALRPITKVLATREDPTALVEAAEVVSKVAFFLAGKRAAVHERTVESVIPLAAHPDPVVRTAATGALVALTISEDGKLQAISADVVPKLKELFASEGERDVLANAVKTVCNVSEHPIARQQLADLVPQLKEIGEMAEESHGSLQTSVQRAIAMIQWTPGDVY</sequence>
<dbReference type="EMBL" id="HBGF01044492">
    <property type="protein sequence ID" value="CAD9145097.1"/>
    <property type="molecule type" value="Transcribed_RNA"/>
</dbReference>
<organism evidence="2">
    <name type="scientific">Neobodo designis</name>
    <name type="common">Flagellated protozoan</name>
    <name type="synonym">Bodo designis</name>
    <dbReference type="NCBI Taxonomy" id="312471"/>
    <lineage>
        <taxon>Eukaryota</taxon>
        <taxon>Discoba</taxon>
        <taxon>Euglenozoa</taxon>
        <taxon>Kinetoplastea</taxon>
        <taxon>Metakinetoplastina</taxon>
        <taxon>Neobodonida</taxon>
        <taxon>Neobodo</taxon>
    </lineage>
</organism>
<feature type="compositionally biased region" description="Low complexity" evidence="1">
    <location>
        <begin position="12"/>
        <end position="26"/>
    </location>
</feature>